<dbReference type="InterPro" id="IPR052534">
    <property type="entry name" value="Extracell_DNA_Util/SecSys_Comp"/>
</dbReference>
<organism evidence="3 4">
    <name type="scientific">Heliophilum fasciatum</name>
    <dbReference type="NCBI Taxonomy" id="35700"/>
    <lineage>
        <taxon>Bacteria</taxon>
        <taxon>Bacillati</taxon>
        <taxon>Bacillota</taxon>
        <taxon>Clostridia</taxon>
        <taxon>Eubacteriales</taxon>
        <taxon>Heliobacteriaceae</taxon>
        <taxon>Heliophilum</taxon>
    </lineage>
</organism>
<protein>
    <submittedName>
        <fullName evidence="3">Type IV pilus assembly protein PilN</fullName>
    </submittedName>
</protein>
<dbReference type="EMBL" id="SLXT01000005">
    <property type="protein sequence ID" value="TCP67125.1"/>
    <property type="molecule type" value="Genomic_DNA"/>
</dbReference>
<keyword evidence="2" id="KW-1133">Transmembrane helix</keyword>
<dbReference type="PANTHER" id="PTHR40278:SF1">
    <property type="entry name" value="DNA UTILIZATION PROTEIN HOFN"/>
    <property type="match status" value="1"/>
</dbReference>
<comment type="caution">
    <text evidence="3">The sequence shown here is derived from an EMBL/GenBank/DDBJ whole genome shotgun (WGS) entry which is preliminary data.</text>
</comment>
<keyword evidence="2" id="KW-0812">Transmembrane</keyword>
<dbReference type="OrthoDB" id="1729774at2"/>
<feature type="region of interest" description="Disordered" evidence="1">
    <location>
        <begin position="186"/>
        <end position="205"/>
    </location>
</feature>
<keyword evidence="2" id="KW-0472">Membrane</keyword>
<name>A0A4R2S7B2_9FIRM</name>
<evidence type="ECO:0000256" key="2">
    <source>
        <dbReference type="SAM" id="Phobius"/>
    </source>
</evidence>
<evidence type="ECO:0000313" key="3">
    <source>
        <dbReference type="EMBL" id="TCP67125.1"/>
    </source>
</evidence>
<sequence length="205" mass="23405">MESINLLPVELQPQKADRRTLLMRWASVGILLLLGIAYVIFVVQLFWWQWEVQQMEAEMDTLRPQVEQVELLERQIAVDQNKTTTLEQLHQTRLSWAEVFREIKNSTPDGVWLMTVAVNPETTKNVVEIEGQTTIFEQVGVLALRLKELPYFTDTVIVEAKDQVVNGQVVTRFLIRCSVKPDPEVLMDSKGQEKKLSGANGEGAQ</sequence>
<evidence type="ECO:0000256" key="1">
    <source>
        <dbReference type="SAM" id="MobiDB-lite"/>
    </source>
</evidence>
<dbReference type="RefSeq" id="WP_131918366.1">
    <property type="nucleotide sequence ID" value="NZ_JAOQNU010000005.1"/>
</dbReference>
<reference evidence="3 4" key="1">
    <citation type="submission" date="2019-03" db="EMBL/GenBank/DDBJ databases">
        <title>Genomic Encyclopedia of Type Strains, Phase IV (KMG-IV): sequencing the most valuable type-strain genomes for metagenomic binning, comparative biology and taxonomic classification.</title>
        <authorList>
            <person name="Goeker M."/>
        </authorList>
    </citation>
    <scope>NUCLEOTIDE SEQUENCE [LARGE SCALE GENOMIC DNA]</scope>
    <source>
        <strain evidence="3 4">DSM 11170</strain>
    </source>
</reference>
<feature type="transmembrane region" description="Helical" evidence="2">
    <location>
        <begin position="21"/>
        <end position="48"/>
    </location>
</feature>
<accession>A0A4R2S7B2</accession>
<evidence type="ECO:0000313" key="4">
    <source>
        <dbReference type="Proteomes" id="UP000294813"/>
    </source>
</evidence>
<dbReference type="InterPro" id="IPR007813">
    <property type="entry name" value="PilN"/>
</dbReference>
<proteinExistence type="predicted"/>
<dbReference type="AlphaFoldDB" id="A0A4R2S7B2"/>
<dbReference type="Proteomes" id="UP000294813">
    <property type="component" value="Unassembled WGS sequence"/>
</dbReference>
<gene>
    <name evidence="3" type="ORF">EDD73_10520</name>
</gene>
<dbReference type="PANTHER" id="PTHR40278">
    <property type="entry name" value="DNA UTILIZATION PROTEIN HOFN"/>
    <property type="match status" value="1"/>
</dbReference>
<keyword evidence="4" id="KW-1185">Reference proteome</keyword>
<dbReference type="Pfam" id="PF05137">
    <property type="entry name" value="PilN"/>
    <property type="match status" value="1"/>
</dbReference>